<dbReference type="Gene3D" id="1.10.8.80">
    <property type="entry name" value="Magnesium chelatase subunit I, C-Terminal domain"/>
    <property type="match status" value="1"/>
</dbReference>
<dbReference type="Gene3D" id="3.40.50.300">
    <property type="entry name" value="P-loop containing nucleotide triphosphate hydrolases"/>
    <property type="match status" value="1"/>
</dbReference>
<evidence type="ECO:0000256" key="3">
    <source>
        <dbReference type="ARBA" id="ARBA00061607"/>
    </source>
</evidence>
<evidence type="ECO:0000313" key="6">
    <source>
        <dbReference type="EMBL" id="AGF77594.1"/>
    </source>
</evidence>
<reference evidence="7" key="1">
    <citation type="journal article" date="2013" name="Stand. Genomic Sci.">
        <title>Complete genome sequence of Desulfocapsa sulfexigens, a marine deltaproteobacterium specialized in disproportionating inorganic sulfur compounds.</title>
        <authorList>
            <person name="Finster K.W."/>
            <person name="Kjeldsen K.U."/>
            <person name="Kube M."/>
            <person name="Reinhardt R."/>
            <person name="Mussmann M."/>
            <person name="Amann R."/>
            <person name="Schreiber L."/>
        </authorList>
    </citation>
    <scope>NUCLEOTIDE SEQUENCE [LARGE SCALE GENOMIC DNA]</scope>
    <source>
        <strain evidence="7">DSM 10523 / SB164P1</strain>
    </source>
</reference>
<dbReference type="PANTHER" id="PTHR42759:SF5">
    <property type="entry name" value="METHANOL DEHYDROGENASE REGULATOR"/>
    <property type="match status" value="1"/>
</dbReference>
<dbReference type="CDD" id="cd00009">
    <property type="entry name" value="AAA"/>
    <property type="match status" value="1"/>
</dbReference>
<dbReference type="SUPFAM" id="SSF52540">
    <property type="entry name" value="P-loop containing nucleoside triphosphate hydrolases"/>
    <property type="match status" value="1"/>
</dbReference>
<dbReference type="RefSeq" id="WP_015403290.1">
    <property type="nucleotide sequence ID" value="NC_020304.1"/>
</dbReference>
<dbReference type="Proteomes" id="UP000011721">
    <property type="component" value="Chromosome"/>
</dbReference>
<dbReference type="KEGG" id="dsf:UWK_01022"/>
<dbReference type="Pfam" id="PF17863">
    <property type="entry name" value="AAA_lid_2"/>
    <property type="match status" value="1"/>
</dbReference>
<dbReference type="Pfam" id="PF07726">
    <property type="entry name" value="AAA_3"/>
    <property type="match status" value="1"/>
</dbReference>
<dbReference type="InterPro" id="IPR041628">
    <property type="entry name" value="ChlI/MoxR_AAA_lid"/>
</dbReference>
<proteinExistence type="inferred from homology"/>
<evidence type="ECO:0000259" key="4">
    <source>
        <dbReference type="Pfam" id="PF07726"/>
    </source>
</evidence>
<accession>M1NCW9</accession>
<name>M1NCW9_DESSD</name>
<dbReference type="EMBL" id="CP003985">
    <property type="protein sequence ID" value="AGF77594.1"/>
    <property type="molecule type" value="Genomic_DNA"/>
</dbReference>
<evidence type="ECO:0000256" key="1">
    <source>
        <dbReference type="ARBA" id="ARBA00022741"/>
    </source>
</evidence>
<evidence type="ECO:0000259" key="5">
    <source>
        <dbReference type="Pfam" id="PF17863"/>
    </source>
</evidence>
<evidence type="ECO:0000256" key="2">
    <source>
        <dbReference type="ARBA" id="ARBA00022840"/>
    </source>
</evidence>
<keyword evidence="7" id="KW-1185">Reference proteome</keyword>
<dbReference type="FunFam" id="3.40.50.300:FF:000640">
    <property type="entry name" value="MoxR family ATPase"/>
    <property type="match status" value="1"/>
</dbReference>
<dbReference type="PIRSF" id="PIRSF002849">
    <property type="entry name" value="AAA_ATPase_chaperone_MoxR_prd"/>
    <property type="match status" value="1"/>
</dbReference>
<dbReference type="AlphaFoldDB" id="M1NCW9"/>
<keyword evidence="1" id="KW-0547">Nucleotide-binding</keyword>
<dbReference type="GO" id="GO:0005524">
    <property type="term" value="F:ATP binding"/>
    <property type="evidence" value="ECO:0007669"/>
    <property type="project" value="UniProtKB-KW"/>
</dbReference>
<keyword evidence="2" id="KW-0067">ATP-binding</keyword>
<dbReference type="GO" id="GO:0016887">
    <property type="term" value="F:ATP hydrolysis activity"/>
    <property type="evidence" value="ECO:0007669"/>
    <property type="project" value="InterPro"/>
</dbReference>
<protein>
    <submittedName>
        <fullName evidence="6">MoxR-like ATPase</fullName>
    </submittedName>
</protein>
<gene>
    <name evidence="6" type="ordered locus">UWK_01022</name>
</gene>
<feature type="domain" description="ATPase AAA-3" evidence="4">
    <location>
        <begin position="42"/>
        <end position="172"/>
    </location>
</feature>
<dbReference type="PATRIC" id="fig|1167006.5.peg.1146"/>
<dbReference type="InterPro" id="IPR050764">
    <property type="entry name" value="CbbQ/NirQ/NorQ/GpvN"/>
</dbReference>
<dbReference type="PANTHER" id="PTHR42759">
    <property type="entry name" value="MOXR FAMILY PROTEIN"/>
    <property type="match status" value="1"/>
</dbReference>
<feature type="domain" description="ChlI/MoxR AAA lid" evidence="5">
    <location>
        <begin position="235"/>
        <end position="304"/>
    </location>
</feature>
<comment type="similarity">
    <text evidence="3">Belongs to the MoxR family.</text>
</comment>
<dbReference type="eggNOG" id="COG0714">
    <property type="taxonomic scope" value="Bacteria"/>
</dbReference>
<dbReference type="STRING" id="1167006.UWK_01022"/>
<dbReference type="InterPro" id="IPR027417">
    <property type="entry name" value="P-loop_NTPase"/>
</dbReference>
<dbReference type="HOGENOM" id="CLU_034716_2_0_7"/>
<dbReference type="OrthoDB" id="9808397at2"/>
<evidence type="ECO:0000313" key="7">
    <source>
        <dbReference type="Proteomes" id="UP000011721"/>
    </source>
</evidence>
<sequence length="314" mass="34929">MSPDLTHQANILNLIEQLSHKYLQGKSRALKMAIIALLSEGHLLLEDIPGLGKTTLALAFARALGLSFGRIQCTSDLLPSDITGLSIFDREKSQFRFIKGPIFSNILLADEINRAMPKTQSAMLEAMEEGKVTIEGETYSLPEPFMVIATQNPVEQIGTYPLPESQMDRFLITTGIGYPPEELEKAIIRHGGIRKKMMEIEPMVSLEEIEEARHAVAAIHLSEKLVDYIFRISLASREHPFILTGISTRGAINMASAARAAAYLEKRDYVIPEDVKYIATPVGAHRLIMRQEHESLNKQEVLQSILQSVSVPIV</sequence>
<dbReference type="InterPro" id="IPR011703">
    <property type="entry name" value="ATPase_AAA-3"/>
</dbReference>
<organism evidence="6 7">
    <name type="scientific">Desulfocapsa sulfexigens (strain DSM 10523 / SB164P1)</name>
    <dbReference type="NCBI Taxonomy" id="1167006"/>
    <lineage>
        <taxon>Bacteria</taxon>
        <taxon>Pseudomonadati</taxon>
        <taxon>Thermodesulfobacteriota</taxon>
        <taxon>Desulfobulbia</taxon>
        <taxon>Desulfobulbales</taxon>
        <taxon>Desulfocapsaceae</taxon>
        <taxon>Desulfocapsa</taxon>
    </lineage>
</organism>